<dbReference type="GO" id="GO:0051304">
    <property type="term" value="P:chromosome separation"/>
    <property type="evidence" value="ECO:0007669"/>
    <property type="project" value="InterPro"/>
</dbReference>
<evidence type="ECO:0000313" key="6">
    <source>
        <dbReference type="Proteomes" id="UP000031552"/>
    </source>
</evidence>
<evidence type="ECO:0000256" key="3">
    <source>
        <dbReference type="ARBA" id="ARBA00022829"/>
    </source>
</evidence>
<protein>
    <submittedName>
        <fullName evidence="5">Segregation and condensation protein B</fullName>
    </submittedName>
</protein>
<dbReference type="GO" id="GO:0051301">
    <property type="term" value="P:cell division"/>
    <property type="evidence" value="ECO:0007669"/>
    <property type="project" value="UniProtKB-KW"/>
</dbReference>
<evidence type="ECO:0000256" key="2">
    <source>
        <dbReference type="ARBA" id="ARBA00022618"/>
    </source>
</evidence>
<organism evidence="5 6">
    <name type="scientific">Candidatus Criblamydia sequanensis CRIB-18</name>
    <dbReference type="NCBI Taxonomy" id="1437425"/>
    <lineage>
        <taxon>Bacteria</taxon>
        <taxon>Pseudomonadati</taxon>
        <taxon>Chlamydiota</taxon>
        <taxon>Chlamydiia</taxon>
        <taxon>Parachlamydiales</taxon>
        <taxon>Candidatus Criblamydiaceae</taxon>
        <taxon>Candidatus Criblamydia</taxon>
    </lineage>
</organism>
<dbReference type="Pfam" id="PF04079">
    <property type="entry name" value="SMC_ScpB"/>
    <property type="match status" value="1"/>
</dbReference>
<keyword evidence="4" id="KW-0131">Cell cycle</keyword>
<dbReference type="AlphaFoldDB" id="A0A090D0I7"/>
<keyword evidence="3" id="KW-0159">Chromosome partition</keyword>
<dbReference type="EMBL" id="CCEJ010000009">
    <property type="protein sequence ID" value="CDR34806.1"/>
    <property type="molecule type" value="Genomic_DNA"/>
</dbReference>
<proteinExistence type="predicted"/>
<dbReference type="STRING" id="1437425.CSEC_2000"/>
<evidence type="ECO:0000256" key="4">
    <source>
        <dbReference type="ARBA" id="ARBA00023306"/>
    </source>
</evidence>
<dbReference type="Gene3D" id="1.10.10.10">
    <property type="entry name" value="Winged helix-like DNA-binding domain superfamily/Winged helix DNA-binding domain"/>
    <property type="match status" value="2"/>
</dbReference>
<accession>A0A090D0I7</accession>
<keyword evidence="6" id="KW-1185">Reference proteome</keyword>
<dbReference type="PIRSF" id="PIRSF019345">
    <property type="entry name" value="ScpB"/>
    <property type="match status" value="1"/>
</dbReference>
<evidence type="ECO:0000313" key="5">
    <source>
        <dbReference type="EMBL" id="CDR34806.1"/>
    </source>
</evidence>
<dbReference type="Proteomes" id="UP000031552">
    <property type="component" value="Unassembled WGS sequence"/>
</dbReference>
<name>A0A090D0I7_9BACT</name>
<dbReference type="RefSeq" id="WP_053331996.1">
    <property type="nucleotide sequence ID" value="NZ_CCEJ010000009.1"/>
</dbReference>
<dbReference type="eggNOG" id="COG1386">
    <property type="taxonomic scope" value="Bacteria"/>
</dbReference>
<dbReference type="InterPro" id="IPR036390">
    <property type="entry name" value="WH_DNA-bd_sf"/>
</dbReference>
<dbReference type="PANTHER" id="PTHR34298:SF2">
    <property type="entry name" value="SEGREGATION AND CONDENSATION PROTEIN B"/>
    <property type="match status" value="1"/>
</dbReference>
<dbReference type="InterPro" id="IPR005234">
    <property type="entry name" value="ScpB_csome_segregation"/>
</dbReference>
<dbReference type="InterPro" id="IPR036388">
    <property type="entry name" value="WH-like_DNA-bd_sf"/>
</dbReference>
<comment type="caution">
    <text evidence="5">The sequence shown here is derived from an EMBL/GenBank/DDBJ whole genome shotgun (WGS) entry which is preliminary data.</text>
</comment>
<keyword evidence="1" id="KW-0963">Cytoplasm</keyword>
<gene>
    <name evidence="5" type="primary">scpB</name>
    <name evidence="5" type="ORF">CSEC_2000</name>
</gene>
<dbReference type="PANTHER" id="PTHR34298">
    <property type="entry name" value="SEGREGATION AND CONDENSATION PROTEIN B"/>
    <property type="match status" value="1"/>
</dbReference>
<evidence type="ECO:0000256" key="1">
    <source>
        <dbReference type="ARBA" id="ARBA00022490"/>
    </source>
</evidence>
<reference evidence="5" key="2">
    <citation type="submission" date="2014-09" db="EMBL/GenBank/DDBJ databases">
        <title>Criblamydia sequanensis harbors a mega-plasmid encoding arsenite resistance.</title>
        <authorList>
            <person name="Bertelli C."/>
            <person name="Goesmann A."/>
            <person name="Greub G."/>
        </authorList>
    </citation>
    <scope>NUCLEOTIDE SEQUENCE [LARGE SCALE GENOMIC DNA]</scope>
    <source>
        <strain evidence="5">CRIB-18</strain>
    </source>
</reference>
<dbReference type="NCBIfam" id="TIGR00281">
    <property type="entry name" value="SMC-Scp complex subunit ScpB"/>
    <property type="match status" value="1"/>
</dbReference>
<dbReference type="SUPFAM" id="SSF46785">
    <property type="entry name" value="Winged helix' DNA-binding domain"/>
    <property type="match status" value="2"/>
</dbReference>
<sequence length="166" mass="18861">MLFATSEPITLNKIREVTDSFYPLKPSVLLGLMDELQSDYMELRRGFRLEEIAGGYLLRSCEEFTPYIQLLYREKRGEKLSQASSEVLAIIAYRQPITRAEIESIRGVDSSYVVGSLLERGLIEPSGKLEAPGRPTLYSITQEFLSHFGLKDIKELPELKSLFPNP</sequence>
<reference evidence="5" key="1">
    <citation type="submission" date="2013-12" db="EMBL/GenBank/DDBJ databases">
        <authorList>
            <person name="Linke B."/>
        </authorList>
    </citation>
    <scope>NUCLEOTIDE SEQUENCE [LARGE SCALE GENOMIC DNA]</scope>
    <source>
        <strain evidence="5">CRIB-18</strain>
    </source>
</reference>
<keyword evidence="2" id="KW-0132">Cell division</keyword>